<comment type="caution">
    <text evidence="3">The sequence shown here is derived from an EMBL/GenBank/DDBJ whole genome shotgun (WGS) entry which is preliminary data.</text>
</comment>
<gene>
    <name evidence="3" type="ORF">J2S03_000358</name>
</gene>
<proteinExistence type="predicted"/>
<dbReference type="Pfam" id="PF13625">
    <property type="entry name" value="Helicase_C_3"/>
    <property type="match status" value="1"/>
</dbReference>
<keyword evidence="4" id="KW-1185">Reference proteome</keyword>
<sequence>MNLSECLNTADISTLRRIAERYDFSCSKYSKMALIQEILFSFRNKEFLAEHIQEWREGRERVMLRLCLDSRNVFSTEDLSGALSAAGCPEGTLDMALSEGWLYPTTRYAGRLMYCMPKELQAALRRAMIAEFASRLETSEEGPLTYQEEDYALSRDLDVFLEYVLHHDVRLTVDGSLYKRNLTQILELLEVPEEPLQGGWRFGYGRRFHDYPDRFALLYDYAYHNRLIDELEEGTLVVTPEADRWRNMSRTERQRALVRFYITLYRRPITRLPQIVQLVAHVSTAWVRSDVMLSALDAFVNDYYYDSKEQVWSTRILKMLTHLGVIRLGKDEHSVEWFQITKLGQQLLTPEALPEAEDGDTDRRRILIVQPNFEIVATADQPFVTSELALFTELRQTGAVRVYRITEERVQKGLMAGRSVMAWLDFVQNHAQTPVPGNVERTLQEWERQHTAASDIQHQDGPAAGS</sequence>
<evidence type="ECO:0000313" key="4">
    <source>
        <dbReference type="Proteomes" id="UP001232973"/>
    </source>
</evidence>
<organism evidence="3 4">
    <name type="scientific">Alicyclobacillus cycloheptanicus</name>
    <dbReference type="NCBI Taxonomy" id="1457"/>
    <lineage>
        <taxon>Bacteria</taxon>
        <taxon>Bacillati</taxon>
        <taxon>Bacillota</taxon>
        <taxon>Bacilli</taxon>
        <taxon>Bacillales</taxon>
        <taxon>Alicyclobacillaceae</taxon>
        <taxon>Alicyclobacillus</taxon>
    </lineage>
</organism>
<feature type="region of interest" description="Disordered" evidence="1">
    <location>
        <begin position="447"/>
        <end position="466"/>
    </location>
</feature>
<protein>
    <recommendedName>
        <fullName evidence="2">Helicase XPB/Ssl2 N-terminal domain-containing protein</fullName>
    </recommendedName>
</protein>
<dbReference type="RefSeq" id="WP_274455953.1">
    <property type="nucleotide sequence ID" value="NZ_CP067097.1"/>
</dbReference>
<name>A0ABT9XEP7_9BACL</name>
<accession>A0ABT9XEP7</accession>
<dbReference type="EMBL" id="JAUSTP010000001">
    <property type="protein sequence ID" value="MDQ0188554.1"/>
    <property type="molecule type" value="Genomic_DNA"/>
</dbReference>
<reference evidence="3 4" key="1">
    <citation type="submission" date="2023-07" db="EMBL/GenBank/DDBJ databases">
        <title>Genomic Encyclopedia of Type Strains, Phase IV (KMG-IV): sequencing the most valuable type-strain genomes for metagenomic binning, comparative biology and taxonomic classification.</title>
        <authorList>
            <person name="Goeker M."/>
        </authorList>
    </citation>
    <scope>NUCLEOTIDE SEQUENCE [LARGE SCALE GENOMIC DNA]</scope>
    <source>
        <strain evidence="3 4">DSM 4006</strain>
    </source>
</reference>
<evidence type="ECO:0000256" key="1">
    <source>
        <dbReference type="SAM" id="MobiDB-lite"/>
    </source>
</evidence>
<evidence type="ECO:0000259" key="2">
    <source>
        <dbReference type="Pfam" id="PF13625"/>
    </source>
</evidence>
<feature type="domain" description="Helicase XPB/Ssl2 N-terminal" evidence="2">
    <location>
        <begin position="367"/>
        <end position="452"/>
    </location>
</feature>
<dbReference type="InterPro" id="IPR032830">
    <property type="entry name" value="XPB/Ssl2_N"/>
</dbReference>
<dbReference type="Proteomes" id="UP001232973">
    <property type="component" value="Unassembled WGS sequence"/>
</dbReference>
<evidence type="ECO:0000313" key="3">
    <source>
        <dbReference type="EMBL" id="MDQ0188554.1"/>
    </source>
</evidence>